<comment type="caution">
    <text evidence="8">The sequence shown here is derived from an EMBL/GenBank/DDBJ whole genome shotgun (WGS) entry which is preliminary data.</text>
</comment>
<dbReference type="InterPro" id="IPR000873">
    <property type="entry name" value="AMP-dep_synth/lig_dom"/>
</dbReference>
<dbReference type="InterPro" id="IPR045851">
    <property type="entry name" value="AMP-bd_C_sf"/>
</dbReference>
<keyword evidence="3" id="KW-0276">Fatty acid metabolism</keyword>
<evidence type="ECO:0000256" key="3">
    <source>
        <dbReference type="ARBA" id="ARBA00022832"/>
    </source>
</evidence>
<evidence type="ECO:0000256" key="6">
    <source>
        <dbReference type="ARBA" id="ARBA00032875"/>
    </source>
</evidence>
<dbReference type="Gene3D" id="3.30.300.30">
    <property type="match status" value="1"/>
</dbReference>
<keyword evidence="2" id="KW-0436">Ligase</keyword>
<dbReference type="EMBL" id="MWWQ01000005">
    <property type="protein sequence ID" value="OZG52971.1"/>
    <property type="molecule type" value="Genomic_DNA"/>
</dbReference>
<keyword evidence="9" id="KW-1185">Reference proteome</keyword>
<dbReference type="PROSITE" id="PS00455">
    <property type="entry name" value="AMP_BINDING"/>
    <property type="match status" value="1"/>
</dbReference>
<dbReference type="CDD" id="cd05907">
    <property type="entry name" value="VL_LC_FACS_like"/>
    <property type="match status" value="1"/>
</dbReference>
<dbReference type="PANTHER" id="PTHR43272">
    <property type="entry name" value="LONG-CHAIN-FATTY-ACID--COA LIGASE"/>
    <property type="match status" value="1"/>
</dbReference>
<accession>A0A261F1J0</accession>
<dbReference type="PANTHER" id="PTHR43272:SF32">
    <property type="entry name" value="AMP-DEPENDENT SYNTHETASE_LIGASE DOMAIN-CONTAINING PROTEIN"/>
    <property type="match status" value="1"/>
</dbReference>
<dbReference type="GO" id="GO:0016020">
    <property type="term" value="C:membrane"/>
    <property type="evidence" value="ECO:0007669"/>
    <property type="project" value="TreeGrafter"/>
</dbReference>
<dbReference type="Pfam" id="PF23562">
    <property type="entry name" value="AMP-binding_C_3"/>
    <property type="match status" value="1"/>
</dbReference>
<protein>
    <recommendedName>
        <fullName evidence="6">Acyl-CoA synthetase</fullName>
    </recommendedName>
</protein>
<name>A0A261F1J0_9BIFI</name>
<comment type="catalytic activity">
    <reaction evidence="5">
        <text>a long-chain fatty acid + ATP + CoA = a long-chain fatty acyl-CoA + AMP + diphosphate</text>
        <dbReference type="Rhea" id="RHEA:15421"/>
        <dbReference type="ChEBI" id="CHEBI:30616"/>
        <dbReference type="ChEBI" id="CHEBI:33019"/>
        <dbReference type="ChEBI" id="CHEBI:57287"/>
        <dbReference type="ChEBI" id="CHEBI:57560"/>
        <dbReference type="ChEBI" id="CHEBI:83139"/>
        <dbReference type="ChEBI" id="CHEBI:456215"/>
        <dbReference type="EC" id="6.2.1.3"/>
    </reaction>
    <physiologicalReaction direction="left-to-right" evidence="5">
        <dbReference type="Rhea" id="RHEA:15422"/>
    </physiologicalReaction>
</comment>
<dbReference type="RefSeq" id="WP_211278402.1">
    <property type="nucleotide sequence ID" value="NZ_MWWQ01000005.1"/>
</dbReference>
<reference evidence="8 9" key="1">
    <citation type="journal article" date="2017" name="BMC Genomics">
        <title>Comparative genomic and phylogenomic analyses of the Bifidobacteriaceae family.</title>
        <authorList>
            <person name="Lugli G.A."/>
            <person name="Milani C."/>
            <person name="Turroni F."/>
            <person name="Duranti S."/>
            <person name="Mancabelli L."/>
            <person name="Mangifesta M."/>
            <person name="Ferrario C."/>
            <person name="Modesto M."/>
            <person name="Mattarelli P."/>
            <person name="Jiri K."/>
            <person name="van Sinderen D."/>
            <person name="Ventura M."/>
        </authorList>
    </citation>
    <scope>NUCLEOTIDE SEQUENCE [LARGE SCALE GENOMIC DNA]</scope>
    <source>
        <strain evidence="8 9">DSM 24744</strain>
    </source>
</reference>
<sequence>MVDIVKQTTTKLLKPIDADKNIFDLLDDRAKRTPDEEIIRYRDDSGQWQGFTGTAFRAEVVALAKGLIAKGFMPGDSIAILASTSWQWTALDFATLSIGCVVVPIYETNSAAQIKMICNDSTVKCMICGTDAQRDKVMTVKDECPTLRDIYVLQTGAIDAIEELGEGVSDAEFEERRAATHGDVLATIVYTSGSTGTPKGIELTHANFVFTVYSGFQYMPEFTLGEDQAMWLFLPLAHVFARYMQFICLAGTVKLGLGSNFKTIIKDFQEFKPTLILAVPRVFEKVYNAASQRAGTGFKGRLFNRAAITARDWSRAQQAGKQLPLGERLRYNFYKKAVYSKIIDVFGGRAGRAISGGAAIAPDLSHFFNGIGMPLLEGYGMTETTAPCSVNPFHGYKIGTIGLPLNGITFGIAKREPGADYGEVLIKSPSVCRGYHNHPELTEQQITDGWLHTGDLGDIDDEGFIQLKGRKKDIIITAGGKNVSPGELEAAVMKSEIVDQCLVIGDGKPFVAALVTLDLAGVNDWLATQGGEPVANLEEAAANPAVHAEVERLVDAANSQVSRAESIREFRIVPDVWSVDNEMLTPSLKARRSVIVEHYRKLIDTDIYVPRKNK</sequence>
<keyword evidence="4" id="KW-0443">Lipid metabolism</keyword>
<evidence type="ECO:0000259" key="7">
    <source>
        <dbReference type="Pfam" id="PF00501"/>
    </source>
</evidence>
<dbReference type="Proteomes" id="UP000216454">
    <property type="component" value="Unassembled WGS sequence"/>
</dbReference>
<evidence type="ECO:0000256" key="5">
    <source>
        <dbReference type="ARBA" id="ARBA00024484"/>
    </source>
</evidence>
<comment type="similarity">
    <text evidence="1">Belongs to the ATP-dependent AMP-binding enzyme family.</text>
</comment>
<dbReference type="Pfam" id="PF00501">
    <property type="entry name" value="AMP-binding"/>
    <property type="match status" value="1"/>
</dbReference>
<dbReference type="InterPro" id="IPR042099">
    <property type="entry name" value="ANL_N_sf"/>
</dbReference>
<evidence type="ECO:0000256" key="4">
    <source>
        <dbReference type="ARBA" id="ARBA00023098"/>
    </source>
</evidence>
<evidence type="ECO:0000313" key="9">
    <source>
        <dbReference type="Proteomes" id="UP000216454"/>
    </source>
</evidence>
<dbReference type="AlphaFoldDB" id="A0A261F1J0"/>
<proteinExistence type="inferred from homology"/>
<dbReference type="Gene3D" id="3.40.50.12780">
    <property type="entry name" value="N-terminal domain of ligase-like"/>
    <property type="match status" value="1"/>
</dbReference>
<evidence type="ECO:0000313" key="8">
    <source>
        <dbReference type="EMBL" id="OZG52971.1"/>
    </source>
</evidence>
<dbReference type="SUPFAM" id="SSF56801">
    <property type="entry name" value="Acetyl-CoA synthetase-like"/>
    <property type="match status" value="1"/>
</dbReference>
<organism evidence="8 9">
    <name type="scientific">Pseudoscardovia suis</name>
    <dbReference type="NCBI Taxonomy" id="987063"/>
    <lineage>
        <taxon>Bacteria</taxon>
        <taxon>Bacillati</taxon>
        <taxon>Actinomycetota</taxon>
        <taxon>Actinomycetes</taxon>
        <taxon>Bifidobacteriales</taxon>
        <taxon>Bifidobacteriaceae</taxon>
        <taxon>Pseudoscardovia</taxon>
    </lineage>
</organism>
<dbReference type="GO" id="GO:0004467">
    <property type="term" value="F:long-chain fatty acid-CoA ligase activity"/>
    <property type="evidence" value="ECO:0007669"/>
    <property type="project" value="UniProtKB-EC"/>
</dbReference>
<gene>
    <name evidence="8" type="ORF">PSSU_0589</name>
</gene>
<evidence type="ECO:0000256" key="2">
    <source>
        <dbReference type="ARBA" id="ARBA00022598"/>
    </source>
</evidence>
<evidence type="ECO:0000256" key="1">
    <source>
        <dbReference type="ARBA" id="ARBA00006432"/>
    </source>
</evidence>
<feature type="domain" description="AMP-dependent synthetase/ligase" evidence="7">
    <location>
        <begin position="27"/>
        <end position="436"/>
    </location>
</feature>
<dbReference type="InterPro" id="IPR020845">
    <property type="entry name" value="AMP-binding_CS"/>
</dbReference>